<comment type="cofactor">
    <cofactor evidence="1">
        <name>Zn(2+)</name>
        <dbReference type="ChEBI" id="CHEBI:29105"/>
    </cofactor>
</comment>
<keyword evidence="10" id="KW-0325">Glycoprotein</keyword>
<keyword evidence="5" id="KW-0479">Metal-binding</keyword>
<feature type="non-terminal residue" evidence="14">
    <location>
        <position position="1"/>
    </location>
</feature>
<dbReference type="PROSITE" id="PS50015">
    <property type="entry name" value="SAP_B"/>
    <property type="match status" value="1"/>
</dbReference>
<dbReference type="FunFam" id="3.60.21.10:FF:000077">
    <property type="entry name" value="Sphingomyelin phosphodiesterase"/>
    <property type="match status" value="1"/>
</dbReference>
<evidence type="ECO:0000259" key="13">
    <source>
        <dbReference type="PROSITE" id="PS50015"/>
    </source>
</evidence>
<dbReference type="CDD" id="cd00842">
    <property type="entry name" value="MPP_ASMase"/>
    <property type="match status" value="1"/>
</dbReference>
<dbReference type="AlphaFoldDB" id="A0AAV2RVY6"/>
<evidence type="ECO:0000256" key="10">
    <source>
        <dbReference type="ARBA" id="ARBA00023180"/>
    </source>
</evidence>
<comment type="caution">
    <text evidence="14">The sequence shown here is derived from an EMBL/GenBank/DDBJ whole genome shotgun (WGS) entry which is preliminary data.</text>
</comment>
<evidence type="ECO:0000313" key="15">
    <source>
        <dbReference type="Proteomes" id="UP001497623"/>
    </source>
</evidence>
<keyword evidence="6" id="KW-0732">Signal</keyword>
<dbReference type="Gene3D" id="3.60.21.10">
    <property type="match status" value="1"/>
</dbReference>
<dbReference type="SUPFAM" id="SSF47862">
    <property type="entry name" value="Saposin"/>
    <property type="match status" value="1"/>
</dbReference>
<keyword evidence="7" id="KW-0378">Hydrolase</keyword>
<dbReference type="SUPFAM" id="SSF56300">
    <property type="entry name" value="Metallo-dependent phosphatases"/>
    <property type="match status" value="1"/>
</dbReference>
<feature type="domain" description="Saposin B-type" evidence="13">
    <location>
        <begin position="125"/>
        <end position="212"/>
    </location>
</feature>
<dbReference type="Pfam" id="PF19272">
    <property type="entry name" value="ASMase_C"/>
    <property type="match status" value="1"/>
</dbReference>
<dbReference type="GO" id="GO:0005615">
    <property type="term" value="C:extracellular space"/>
    <property type="evidence" value="ECO:0007669"/>
    <property type="project" value="TreeGrafter"/>
</dbReference>
<evidence type="ECO:0000256" key="6">
    <source>
        <dbReference type="ARBA" id="ARBA00022729"/>
    </source>
</evidence>
<evidence type="ECO:0000256" key="9">
    <source>
        <dbReference type="ARBA" id="ARBA00023157"/>
    </source>
</evidence>
<keyword evidence="8" id="KW-0862">Zinc</keyword>
<dbReference type="GO" id="GO:0046513">
    <property type="term" value="P:ceramide biosynthetic process"/>
    <property type="evidence" value="ECO:0007669"/>
    <property type="project" value="UniProtKB-ARBA"/>
</dbReference>
<dbReference type="GO" id="GO:0006685">
    <property type="term" value="P:sphingomyelin catabolic process"/>
    <property type="evidence" value="ECO:0007669"/>
    <property type="project" value="TreeGrafter"/>
</dbReference>
<dbReference type="SMART" id="SM00741">
    <property type="entry name" value="SapB"/>
    <property type="match status" value="1"/>
</dbReference>
<dbReference type="GO" id="GO:0046872">
    <property type="term" value="F:metal ion binding"/>
    <property type="evidence" value="ECO:0007669"/>
    <property type="project" value="UniProtKB-KW"/>
</dbReference>
<protein>
    <recommendedName>
        <fullName evidence="13">Saposin B-type domain-containing protein</fullName>
    </recommendedName>
</protein>
<gene>
    <name evidence="14" type="ORF">MNOR_LOCUS30095</name>
</gene>
<evidence type="ECO:0000256" key="11">
    <source>
        <dbReference type="ARBA" id="ARBA00023295"/>
    </source>
</evidence>
<dbReference type="InterPro" id="IPR045473">
    <property type="entry name" value="ASM_C"/>
</dbReference>
<dbReference type="InterPro" id="IPR004843">
    <property type="entry name" value="Calcineurin-like_PHP"/>
</dbReference>
<evidence type="ECO:0000256" key="2">
    <source>
        <dbReference type="ARBA" id="ARBA00004613"/>
    </source>
</evidence>
<sequence>VKSFFNDVGLSNHIDYPSPTVTCENSGKEPLGGILGHLKKNVDPEFEKNNGFKPSLDNFPKQMDKFDISKINFSEIQSSIQSLLKDLPLEDDVSGSDTQINFLSNVGRLFDFVPLLADVKSSSFATVACSACKAVAEAAQENADRPAPRDVTLAAMTKVCPWLEFFNIETQRVCDGLINLYIDEIMYIIRKLVISPAELCGLLLGPECGTPYNPYEDWQITLPDVPKPPVTPPVQPDVSNPRIKVLQISDIHFDPYYEEGSNSKCFEPLCCRTTSGTLKNSTHAAGRWGNYGRCDIPQRTLENMLQHIAQTHPDITYIMWTGDVPPHDIWNQTRQSNLDILENTVYLLRYYFPNTPIFPALGNHESAPVNSFPPPFVNGNSSVDYLYKELSRHWLHWLPNHTSSTIDKGAFYSVLIKPGFRIISLNMNFCNNLNWWLLVNSTDPAQELQWLVFELQGAEERGEVVHILGHIPPGKWDCLQVWSANYYTIVNRYESTITGQFFGHTHYDEFELFFDSREPHRATSIAYIAPSVTTYVGLNPGYRIYTIEGDYEDSRKMVLDHATWVMDLNTANNRNSSPKWYHLYSAKADYNMGNLSPLEWDNLVTRMIQDPDTFDKFYGHFWKNSPVRHPCDKVCKHNILCQLRSGSFDAITGNCHKIR</sequence>
<dbReference type="Proteomes" id="UP001497623">
    <property type="component" value="Unassembled WGS sequence"/>
</dbReference>
<evidence type="ECO:0000256" key="4">
    <source>
        <dbReference type="ARBA" id="ARBA00022525"/>
    </source>
</evidence>
<comment type="subcellular location">
    <subcellularLocation>
        <location evidence="2">Secreted</location>
    </subcellularLocation>
</comment>
<dbReference type="GO" id="GO:0016798">
    <property type="term" value="F:hydrolase activity, acting on glycosyl bonds"/>
    <property type="evidence" value="ECO:0007669"/>
    <property type="project" value="UniProtKB-KW"/>
</dbReference>
<evidence type="ECO:0000256" key="3">
    <source>
        <dbReference type="ARBA" id="ARBA00008234"/>
    </source>
</evidence>
<comment type="catalytic activity">
    <reaction evidence="12">
        <text>a sphingomyelin + H2O = phosphocholine + an N-acylsphing-4-enine + H(+)</text>
        <dbReference type="Rhea" id="RHEA:19253"/>
        <dbReference type="ChEBI" id="CHEBI:15377"/>
        <dbReference type="ChEBI" id="CHEBI:15378"/>
        <dbReference type="ChEBI" id="CHEBI:17636"/>
        <dbReference type="ChEBI" id="CHEBI:52639"/>
        <dbReference type="ChEBI" id="CHEBI:295975"/>
        <dbReference type="EC" id="3.1.4.12"/>
    </reaction>
    <physiologicalReaction direction="left-to-right" evidence="12">
        <dbReference type="Rhea" id="RHEA:19254"/>
    </physiologicalReaction>
</comment>
<keyword evidence="15" id="KW-1185">Reference proteome</keyword>
<proteinExistence type="inferred from homology"/>
<dbReference type="InterPro" id="IPR011001">
    <property type="entry name" value="Saposin-like"/>
</dbReference>
<comment type="similarity">
    <text evidence="3">Belongs to the acid sphingomyelinase family.</text>
</comment>
<evidence type="ECO:0000313" key="14">
    <source>
        <dbReference type="EMBL" id="CAL4147603.1"/>
    </source>
</evidence>
<evidence type="ECO:0000256" key="1">
    <source>
        <dbReference type="ARBA" id="ARBA00001947"/>
    </source>
</evidence>
<dbReference type="PANTHER" id="PTHR10340">
    <property type="entry name" value="SPHINGOMYELIN PHOSPHODIESTERASE"/>
    <property type="match status" value="1"/>
</dbReference>
<dbReference type="Gene3D" id="1.10.225.10">
    <property type="entry name" value="Saposin-like"/>
    <property type="match status" value="1"/>
</dbReference>
<evidence type="ECO:0000256" key="8">
    <source>
        <dbReference type="ARBA" id="ARBA00022833"/>
    </source>
</evidence>
<evidence type="ECO:0000256" key="12">
    <source>
        <dbReference type="ARBA" id="ARBA00047268"/>
    </source>
</evidence>
<accession>A0AAV2RVY6</accession>
<name>A0AAV2RVY6_MEGNR</name>
<keyword evidence="11" id="KW-0326">Glycosidase</keyword>
<keyword evidence="4" id="KW-0964">Secreted</keyword>
<dbReference type="InterPro" id="IPR041805">
    <property type="entry name" value="ASMase/PPN1_MPP"/>
</dbReference>
<dbReference type="InterPro" id="IPR008139">
    <property type="entry name" value="SaposinB_dom"/>
</dbReference>
<dbReference type="EMBL" id="CAXKWB010036142">
    <property type="protein sequence ID" value="CAL4147603.1"/>
    <property type="molecule type" value="Genomic_DNA"/>
</dbReference>
<organism evidence="14 15">
    <name type="scientific">Meganyctiphanes norvegica</name>
    <name type="common">Northern krill</name>
    <name type="synonym">Thysanopoda norvegica</name>
    <dbReference type="NCBI Taxonomy" id="48144"/>
    <lineage>
        <taxon>Eukaryota</taxon>
        <taxon>Metazoa</taxon>
        <taxon>Ecdysozoa</taxon>
        <taxon>Arthropoda</taxon>
        <taxon>Crustacea</taxon>
        <taxon>Multicrustacea</taxon>
        <taxon>Malacostraca</taxon>
        <taxon>Eumalacostraca</taxon>
        <taxon>Eucarida</taxon>
        <taxon>Euphausiacea</taxon>
        <taxon>Euphausiidae</taxon>
        <taxon>Meganyctiphanes</taxon>
    </lineage>
</organism>
<keyword evidence="9" id="KW-1015">Disulfide bond</keyword>
<evidence type="ECO:0000256" key="7">
    <source>
        <dbReference type="ARBA" id="ARBA00022801"/>
    </source>
</evidence>
<dbReference type="GO" id="GO:0061750">
    <property type="term" value="F:acid sphingomyelin phosphodiesterase activity"/>
    <property type="evidence" value="ECO:0007669"/>
    <property type="project" value="TreeGrafter"/>
</dbReference>
<dbReference type="Pfam" id="PF00149">
    <property type="entry name" value="Metallophos"/>
    <property type="match status" value="1"/>
</dbReference>
<dbReference type="InterPro" id="IPR029052">
    <property type="entry name" value="Metallo-depent_PP-like"/>
</dbReference>
<reference evidence="14 15" key="1">
    <citation type="submission" date="2024-05" db="EMBL/GenBank/DDBJ databases">
        <authorList>
            <person name="Wallberg A."/>
        </authorList>
    </citation>
    <scope>NUCLEOTIDE SEQUENCE [LARGE SCALE GENOMIC DNA]</scope>
</reference>
<dbReference type="GO" id="GO:0005764">
    <property type="term" value="C:lysosome"/>
    <property type="evidence" value="ECO:0007669"/>
    <property type="project" value="TreeGrafter"/>
</dbReference>
<dbReference type="PANTHER" id="PTHR10340:SF34">
    <property type="entry name" value="SPHINGOMYELIN PHOSPHODIESTERASE"/>
    <property type="match status" value="1"/>
</dbReference>
<dbReference type="GO" id="GO:0016020">
    <property type="term" value="C:membrane"/>
    <property type="evidence" value="ECO:0007669"/>
    <property type="project" value="GOC"/>
</dbReference>
<evidence type="ECO:0000256" key="5">
    <source>
        <dbReference type="ARBA" id="ARBA00022723"/>
    </source>
</evidence>